<organism evidence="1">
    <name type="scientific">marine sediment metagenome</name>
    <dbReference type="NCBI Taxonomy" id="412755"/>
    <lineage>
        <taxon>unclassified sequences</taxon>
        <taxon>metagenomes</taxon>
        <taxon>ecological metagenomes</taxon>
    </lineage>
</organism>
<dbReference type="EMBL" id="LAZR01015003">
    <property type="protein sequence ID" value="KKM15044.1"/>
    <property type="molecule type" value="Genomic_DNA"/>
</dbReference>
<accession>A0A0F9I5X9</accession>
<name>A0A0F9I5X9_9ZZZZ</name>
<evidence type="ECO:0000313" key="1">
    <source>
        <dbReference type="EMBL" id="KKM15044.1"/>
    </source>
</evidence>
<reference evidence="1" key="1">
    <citation type="journal article" date="2015" name="Nature">
        <title>Complex archaea that bridge the gap between prokaryotes and eukaryotes.</title>
        <authorList>
            <person name="Spang A."/>
            <person name="Saw J.H."/>
            <person name="Jorgensen S.L."/>
            <person name="Zaremba-Niedzwiedzka K."/>
            <person name="Martijn J."/>
            <person name="Lind A.E."/>
            <person name="van Eijk R."/>
            <person name="Schleper C."/>
            <person name="Guy L."/>
            <person name="Ettema T.J."/>
        </authorList>
    </citation>
    <scope>NUCLEOTIDE SEQUENCE</scope>
</reference>
<dbReference type="AlphaFoldDB" id="A0A0F9I5X9"/>
<comment type="caution">
    <text evidence="1">The sequence shown here is derived from an EMBL/GenBank/DDBJ whole genome shotgun (WGS) entry which is preliminary data.</text>
</comment>
<proteinExistence type="predicted"/>
<gene>
    <name evidence="1" type="ORF">LCGC14_1700050</name>
</gene>
<sequence>MKKISKEKLSIYKAREYPKKVDKIYTVLIKSCKGYEIRLCKANGQFYLYKKTDKEHIRIDSDFRDIEYNMERLVAKKEIIASRKSLIGKKVLLNRVPHGLDKKIWWTECKIVGVSEELESFDVQVRIGKKYHWVSIFGLSYGSPELGEKIKKSVINVQIADKAKYKANSDQNKLFEKRILQDNVKSILSQIKIAFFTLIIFRHILLQSYSTVSTTILLFNY</sequence>
<protein>
    <submittedName>
        <fullName evidence="1">Uncharacterized protein</fullName>
    </submittedName>
</protein>